<dbReference type="CTD" id="6754504"/>
<feature type="region of interest" description="Disordered" evidence="1">
    <location>
        <begin position="1"/>
        <end position="29"/>
    </location>
</feature>
<organism evidence="2 3">
    <name type="scientific">Trichoplax adhaerens</name>
    <name type="common">Trichoplax reptans</name>
    <dbReference type="NCBI Taxonomy" id="10228"/>
    <lineage>
        <taxon>Eukaryota</taxon>
        <taxon>Metazoa</taxon>
        <taxon>Placozoa</taxon>
        <taxon>Uniplacotomia</taxon>
        <taxon>Trichoplacea</taxon>
        <taxon>Trichoplacidae</taxon>
        <taxon>Trichoplax</taxon>
    </lineage>
</organism>
<name>B3RZ16_TRIAD</name>
<dbReference type="HOGENOM" id="CLU_604598_0_0_1"/>
<keyword evidence="3" id="KW-1185">Reference proteome</keyword>
<protein>
    <submittedName>
        <fullName evidence="2">Uncharacterized protein</fullName>
    </submittedName>
</protein>
<reference evidence="2 3" key="1">
    <citation type="journal article" date="2008" name="Nature">
        <title>The Trichoplax genome and the nature of placozoans.</title>
        <authorList>
            <person name="Srivastava M."/>
            <person name="Begovic E."/>
            <person name="Chapman J."/>
            <person name="Putnam N.H."/>
            <person name="Hellsten U."/>
            <person name="Kawashima T."/>
            <person name="Kuo A."/>
            <person name="Mitros T."/>
            <person name="Salamov A."/>
            <person name="Carpenter M.L."/>
            <person name="Signorovitch A.Y."/>
            <person name="Moreno M.A."/>
            <person name="Kamm K."/>
            <person name="Grimwood J."/>
            <person name="Schmutz J."/>
            <person name="Shapiro H."/>
            <person name="Grigoriev I.V."/>
            <person name="Buss L.W."/>
            <person name="Schierwater B."/>
            <person name="Dellaporta S.L."/>
            <person name="Rokhsar D.S."/>
        </authorList>
    </citation>
    <scope>NUCLEOTIDE SEQUENCE [LARGE SCALE GENOMIC DNA]</scope>
    <source>
        <strain evidence="2 3">Grell-BS-1999</strain>
    </source>
</reference>
<dbReference type="AlphaFoldDB" id="B3RZ16"/>
<sequence length="453" mass="50175">MIKIIKSPLQNTQSSSKDQETEITWDSSSPSPIRCVLSKGKKLKRLTLGSHNRRSSSVSDLVRVLSKTSSNKNSQLQQRPKTPLLGIWMNKENQRDENIDVQLVKTSKTRKLFRKSRENKNDKFLEKLREVVKDLDNSDDTANINVNERIQLQKLCQAPTCRNETEVTPIRKYNEIEGTESCSGNGLDVKKGNANGSDSMFQPHLPIVGESPSCNKRVRSDDSVCRSNNENVNLRRNPVANHVQSHTEGTKVELVHLLHSGNDDKEHLNSVTRVACPTKCVNTDVNTSKSVLEKPYSVPIEASKSDHTLTDFELFSETDILDDTVPEAFTRNEASGNTNMIKDHDTSIADDILLAVADDAIWDESVSDEMLIRCTQECPGIPSDACSIENGDNLTPSSENSVATCSFKLANSKAGSVQDMQSGTTITLFNDQDGTHDLGLTIEDEELLMALAT</sequence>
<dbReference type="KEGG" id="tad:TRIADDRAFT_57293"/>
<evidence type="ECO:0000313" key="3">
    <source>
        <dbReference type="Proteomes" id="UP000009022"/>
    </source>
</evidence>
<proteinExistence type="predicted"/>
<dbReference type="Proteomes" id="UP000009022">
    <property type="component" value="Unassembled WGS sequence"/>
</dbReference>
<evidence type="ECO:0000313" key="2">
    <source>
        <dbReference type="EMBL" id="EDV23765.1"/>
    </source>
</evidence>
<gene>
    <name evidence="2" type="ORF">TRIADDRAFT_57293</name>
</gene>
<dbReference type="RefSeq" id="XP_002113291.1">
    <property type="nucleotide sequence ID" value="XM_002113255.1"/>
</dbReference>
<dbReference type="InParanoid" id="B3RZ16"/>
<accession>B3RZ16</accession>
<feature type="compositionally biased region" description="Polar residues" evidence="1">
    <location>
        <begin position="8"/>
        <end position="29"/>
    </location>
</feature>
<dbReference type="EMBL" id="DS985246">
    <property type="protein sequence ID" value="EDV23765.1"/>
    <property type="molecule type" value="Genomic_DNA"/>
</dbReference>
<evidence type="ECO:0000256" key="1">
    <source>
        <dbReference type="SAM" id="MobiDB-lite"/>
    </source>
</evidence>
<dbReference type="GeneID" id="6754504"/>